<accession>A0A6A7AML1</accession>
<organism evidence="2 3">
    <name type="scientific">Plenodomus tracheiphilus IPT5</name>
    <dbReference type="NCBI Taxonomy" id="1408161"/>
    <lineage>
        <taxon>Eukaryota</taxon>
        <taxon>Fungi</taxon>
        <taxon>Dikarya</taxon>
        <taxon>Ascomycota</taxon>
        <taxon>Pezizomycotina</taxon>
        <taxon>Dothideomycetes</taxon>
        <taxon>Pleosporomycetidae</taxon>
        <taxon>Pleosporales</taxon>
        <taxon>Pleosporineae</taxon>
        <taxon>Leptosphaeriaceae</taxon>
        <taxon>Plenodomus</taxon>
    </lineage>
</organism>
<feature type="compositionally biased region" description="Polar residues" evidence="1">
    <location>
        <begin position="1"/>
        <end position="59"/>
    </location>
</feature>
<gene>
    <name evidence="2" type="ORF">T440DRAFT_473415</name>
</gene>
<dbReference type="EMBL" id="MU006382">
    <property type="protein sequence ID" value="KAF2844420.1"/>
    <property type="molecule type" value="Genomic_DNA"/>
</dbReference>
<name>A0A6A7AML1_9PLEO</name>
<feature type="region of interest" description="Disordered" evidence="1">
    <location>
        <begin position="1"/>
        <end position="78"/>
    </location>
</feature>
<sequence length="78" mass="8248">MTQPNTSTRNAASASPERNGTITSQSTSSTNHPAVAQQSTAASTRSLQLTSPSEGQDINSRPLLQYSEPQNGSKDRSQ</sequence>
<dbReference type="AlphaFoldDB" id="A0A6A7AML1"/>
<reference evidence="2" key="1">
    <citation type="submission" date="2020-01" db="EMBL/GenBank/DDBJ databases">
        <authorList>
            <consortium name="DOE Joint Genome Institute"/>
            <person name="Haridas S."/>
            <person name="Albert R."/>
            <person name="Binder M."/>
            <person name="Bloem J."/>
            <person name="Labutti K."/>
            <person name="Salamov A."/>
            <person name="Andreopoulos B."/>
            <person name="Baker S.E."/>
            <person name="Barry K."/>
            <person name="Bills G."/>
            <person name="Bluhm B.H."/>
            <person name="Cannon C."/>
            <person name="Castanera R."/>
            <person name="Culley D.E."/>
            <person name="Daum C."/>
            <person name="Ezra D."/>
            <person name="Gonzalez J.B."/>
            <person name="Henrissat B."/>
            <person name="Kuo A."/>
            <person name="Liang C."/>
            <person name="Lipzen A."/>
            <person name="Lutzoni F."/>
            <person name="Magnuson J."/>
            <person name="Mondo S."/>
            <person name="Nolan M."/>
            <person name="Ohm R."/>
            <person name="Pangilinan J."/>
            <person name="Park H.-J."/>
            <person name="Ramirez L."/>
            <person name="Alfaro M."/>
            <person name="Sun H."/>
            <person name="Tritt A."/>
            <person name="Yoshinaga Y."/>
            <person name="Zwiers L.-H."/>
            <person name="Turgeon B.G."/>
            <person name="Goodwin S.B."/>
            <person name="Spatafora J.W."/>
            <person name="Crous P.W."/>
            <person name="Grigoriev I.V."/>
        </authorList>
    </citation>
    <scope>NUCLEOTIDE SEQUENCE</scope>
    <source>
        <strain evidence="2">IPT5</strain>
    </source>
</reference>
<evidence type="ECO:0000313" key="3">
    <source>
        <dbReference type="Proteomes" id="UP000799423"/>
    </source>
</evidence>
<evidence type="ECO:0000313" key="2">
    <source>
        <dbReference type="EMBL" id="KAF2844420.1"/>
    </source>
</evidence>
<protein>
    <submittedName>
        <fullName evidence="2">Uncharacterized protein</fullName>
    </submittedName>
</protein>
<dbReference type="Proteomes" id="UP000799423">
    <property type="component" value="Unassembled WGS sequence"/>
</dbReference>
<keyword evidence="3" id="KW-1185">Reference proteome</keyword>
<proteinExistence type="predicted"/>
<evidence type="ECO:0000256" key="1">
    <source>
        <dbReference type="SAM" id="MobiDB-lite"/>
    </source>
</evidence>